<protein>
    <submittedName>
        <fullName evidence="1">Uncharacterized protein</fullName>
    </submittedName>
</protein>
<organism evidence="1 2">
    <name type="scientific">Umbra pygmaea</name>
    <name type="common">Eastern mudminnow</name>
    <dbReference type="NCBI Taxonomy" id="75934"/>
    <lineage>
        <taxon>Eukaryota</taxon>
        <taxon>Metazoa</taxon>
        <taxon>Chordata</taxon>
        <taxon>Craniata</taxon>
        <taxon>Vertebrata</taxon>
        <taxon>Euteleostomi</taxon>
        <taxon>Actinopterygii</taxon>
        <taxon>Neopterygii</taxon>
        <taxon>Teleostei</taxon>
        <taxon>Protacanthopterygii</taxon>
        <taxon>Esociformes</taxon>
        <taxon>Umbridae</taxon>
        <taxon>Umbra</taxon>
    </lineage>
</organism>
<evidence type="ECO:0000313" key="2">
    <source>
        <dbReference type="Proteomes" id="UP001557470"/>
    </source>
</evidence>
<gene>
    <name evidence="1" type="ORF">UPYG_G00115930</name>
</gene>
<evidence type="ECO:0000313" key="1">
    <source>
        <dbReference type="EMBL" id="KAL0993947.1"/>
    </source>
</evidence>
<keyword evidence="2" id="KW-1185">Reference proteome</keyword>
<comment type="caution">
    <text evidence="1">The sequence shown here is derived from an EMBL/GenBank/DDBJ whole genome shotgun (WGS) entry which is preliminary data.</text>
</comment>
<accession>A0ABD0X7V0</accession>
<proteinExistence type="predicted"/>
<dbReference type="AlphaFoldDB" id="A0ABD0X7V0"/>
<dbReference type="Proteomes" id="UP001557470">
    <property type="component" value="Unassembled WGS sequence"/>
</dbReference>
<reference evidence="1 2" key="1">
    <citation type="submission" date="2024-06" db="EMBL/GenBank/DDBJ databases">
        <authorList>
            <person name="Pan Q."/>
            <person name="Wen M."/>
            <person name="Jouanno E."/>
            <person name="Zahm M."/>
            <person name="Klopp C."/>
            <person name="Cabau C."/>
            <person name="Louis A."/>
            <person name="Berthelot C."/>
            <person name="Parey E."/>
            <person name="Roest Crollius H."/>
            <person name="Montfort J."/>
            <person name="Robinson-Rechavi M."/>
            <person name="Bouchez O."/>
            <person name="Lampietro C."/>
            <person name="Lopez Roques C."/>
            <person name="Donnadieu C."/>
            <person name="Postlethwait J."/>
            <person name="Bobe J."/>
            <person name="Verreycken H."/>
            <person name="Guiguen Y."/>
        </authorList>
    </citation>
    <scope>NUCLEOTIDE SEQUENCE [LARGE SCALE GENOMIC DNA]</scope>
    <source>
        <strain evidence="1">Up_M1</strain>
        <tissue evidence="1">Testis</tissue>
    </source>
</reference>
<name>A0ABD0X7V0_UMBPY</name>
<dbReference type="EMBL" id="JAGEUA010000003">
    <property type="protein sequence ID" value="KAL0993947.1"/>
    <property type="molecule type" value="Genomic_DNA"/>
</dbReference>
<sequence>MPRLAVSFHLVKRRISEAAPGYSVDSRPTRSYSPFAFFVSVCNETIRRGCSGTLPADQARFINLGLVEKKR</sequence>